<evidence type="ECO:0000313" key="1">
    <source>
        <dbReference type="EMBL" id="KAL0562720.1"/>
    </source>
</evidence>
<sequence length="226" mass="26023">ISRLRENAIEHEVGIVGLVLYSDSTSCTNFGDVSMWPAYLSFANWSKNVRLKPKSYAMNHIIYIPSLPDTIQKHYMTHFDHLASDKELRFCKVELLQTIWHLVISQPQFYDAYVHGYVEKCADGIIRHLFYRFFSYAADYVEKVMLVCLKYLAAHPCPLCLSKKEDVYLLGTRRDMSNRVSLAREDTETLRTAIEDARSLIFEGGYAVGSDKVNDCLEEYSALPIQ</sequence>
<dbReference type="InterPro" id="IPR041078">
    <property type="entry name" value="Plavaka"/>
</dbReference>
<gene>
    <name evidence="1" type="ORF">V5O48_019361</name>
</gene>
<evidence type="ECO:0000313" key="2">
    <source>
        <dbReference type="Proteomes" id="UP001465976"/>
    </source>
</evidence>
<dbReference type="Proteomes" id="UP001465976">
    <property type="component" value="Unassembled WGS sequence"/>
</dbReference>
<reference evidence="1 2" key="1">
    <citation type="submission" date="2024-02" db="EMBL/GenBank/DDBJ databases">
        <title>A draft genome for the cacao thread blight pathogen Marasmius crinis-equi.</title>
        <authorList>
            <person name="Cohen S.P."/>
            <person name="Baruah I.K."/>
            <person name="Amoako-Attah I."/>
            <person name="Bukari Y."/>
            <person name="Meinhardt L.W."/>
            <person name="Bailey B.A."/>
        </authorList>
    </citation>
    <scope>NUCLEOTIDE SEQUENCE [LARGE SCALE GENOMIC DNA]</scope>
    <source>
        <strain evidence="1 2">GH-76</strain>
    </source>
</reference>
<organism evidence="1 2">
    <name type="scientific">Marasmius crinis-equi</name>
    <dbReference type="NCBI Taxonomy" id="585013"/>
    <lineage>
        <taxon>Eukaryota</taxon>
        <taxon>Fungi</taxon>
        <taxon>Dikarya</taxon>
        <taxon>Basidiomycota</taxon>
        <taxon>Agaricomycotina</taxon>
        <taxon>Agaricomycetes</taxon>
        <taxon>Agaricomycetidae</taxon>
        <taxon>Agaricales</taxon>
        <taxon>Marasmiineae</taxon>
        <taxon>Marasmiaceae</taxon>
        <taxon>Marasmius</taxon>
    </lineage>
</organism>
<feature type="non-terminal residue" evidence="1">
    <location>
        <position position="226"/>
    </location>
</feature>
<dbReference type="EMBL" id="JBAHYK010004670">
    <property type="protein sequence ID" value="KAL0562720.1"/>
    <property type="molecule type" value="Genomic_DNA"/>
</dbReference>
<feature type="non-terminal residue" evidence="1">
    <location>
        <position position="1"/>
    </location>
</feature>
<protein>
    <submittedName>
        <fullName evidence="1">Uncharacterized protein</fullName>
    </submittedName>
</protein>
<name>A0ABR3EIN4_9AGAR</name>
<accession>A0ABR3EIN4</accession>
<proteinExistence type="predicted"/>
<keyword evidence="2" id="KW-1185">Reference proteome</keyword>
<dbReference type="Pfam" id="PF18759">
    <property type="entry name" value="Plavaka"/>
    <property type="match status" value="1"/>
</dbReference>
<comment type="caution">
    <text evidence="1">The sequence shown here is derived from an EMBL/GenBank/DDBJ whole genome shotgun (WGS) entry which is preliminary data.</text>
</comment>